<comment type="cofactor">
    <cofactor evidence="2">
        <name>Ca(2+)</name>
        <dbReference type="ChEBI" id="CHEBI:29108"/>
    </cofactor>
</comment>
<comment type="similarity">
    <text evidence="1 2">Belongs to the phospholipid scramblase family.</text>
</comment>
<dbReference type="InterPro" id="IPR038595">
    <property type="entry name" value="LOR_sf"/>
</dbReference>
<reference evidence="3" key="1">
    <citation type="submission" date="2023-03" db="EMBL/GenBank/DDBJ databases">
        <title>Chromosome-level genomes of two armyworms, Mythimna separata and Mythimna loreyi, provide insights into the biosynthesis and reception of sex pheromones.</title>
        <authorList>
            <person name="Zhao H."/>
        </authorList>
    </citation>
    <scope>NUCLEOTIDE SEQUENCE</scope>
    <source>
        <strain evidence="3">BeijingLab</strain>
        <tissue evidence="3">Pupa</tissue>
    </source>
</reference>
<sequence>MAAAQDTVSGLECLTQLDNVVMNQLVSSYKGNNYTVYSGKEVLFNLVEDTEGLSLLSGGSHRGFHMNGVDNFGRKVFSLRRPGMSISDKVEVFMHDQLVSVIRMESTFLTPVFSINDAHDCPTLRLKGKITDTSNYKLQTQSKTTIGSIHKKTHDTLKEALSRKDDYAISFPADLALNFKLAVIVASVLIDFRFHEYK</sequence>
<evidence type="ECO:0000256" key="2">
    <source>
        <dbReference type="RuleBase" id="RU363116"/>
    </source>
</evidence>
<organism evidence="3 4">
    <name type="scientific">Mythimna separata</name>
    <name type="common">Oriental armyworm</name>
    <name type="synonym">Pseudaletia separata</name>
    <dbReference type="NCBI Taxonomy" id="271217"/>
    <lineage>
        <taxon>Eukaryota</taxon>
        <taxon>Metazoa</taxon>
        <taxon>Ecdysozoa</taxon>
        <taxon>Arthropoda</taxon>
        <taxon>Hexapoda</taxon>
        <taxon>Insecta</taxon>
        <taxon>Pterygota</taxon>
        <taxon>Neoptera</taxon>
        <taxon>Endopterygota</taxon>
        <taxon>Lepidoptera</taxon>
        <taxon>Glossata</taxon>
        <taxon>Ditrysia</taxon>
        <taxon>Noctuoidea</taxon>
        <taxon>Noctuidae</taxon>
        <taxon>Noctuinae</taxon>
        <taxon>Hadenini</taxon>
        <taxon>Mythimna</taxon>
    </lineage>
</organism>
<keyword evidence="4" id="KW-1185">Reference proteome</keyword>
<dbReference type="Proteomes" id="UP001231518">
    <property type="component" value="Chromosome 2"/>
</dbReference>
<gene>
    <name evidence="3" type="ORF">PYW07_006810</name>
</gene>
<name>A0AAD8E023_MYTSE</name>
<dbReference type="GO" id="GO:0005886">
    <property type="term" value="C:plasma membrane"/>
    <property type="evidence" value="ECO:0007669"/>
    <property type="project" value="TreeGrafter"/>
</dbReference>
<evidence type="ECO:0000313" key="3">
    <source>
        <dbReference type="EMBL" id="KAJ8735190.1"/>
    </source>
</evidence>
<dbReference type="SUPFAM" id="SSF54518">
    <property type="entry name" value="Tubby C-terminal domain-like"/>
    <property type="match status" value="1"/>
</dbReference>
<comment type="function">
    <text evidence="2">May mediate accelerated ATP-independent bidirectional transbilayer migration of phospholipids upon binding calcium ions that results in a loss of phospholipid asymmetry in the plasma membrane.</text>
</comment>
<comment type="caution">
    <text evidence="3">The sequence shown here is derived from an EMBL/GenBank/DDBJ whole genome shotgun (WGS) entry which is preliminary data.</text>
</comment>
<protein>
    <recommendedName>
        <fullName evidence="2">Phospholipid scramblase</fullName>
    </recommendedName>
</protein>
<accession>A0AAD8E023</accession>
<dbReference type="PANTHER" id="PTHR23248:SF9">
    <property type="entry name" value="PHOSPHOLIPID SCRAMBLASE"/>
    <property type="match status" value="1"/>
</dbReference>
<keyword evidence="2" id="KW-0106">Calcium</keyword>
<evidence type="ECO:0000313" key="4">
    <source>
        <dbReference type="Proteomes" id="UP001231518"/>
    </source>
</evidence>
<dbReference type="InterPro" id="IPR005552">
    <property type="entry name" value="Scramblase"/>
</dbReference>
<dbReference type="PANTHER" id="PTHR23248">
    <property type="entry name" value="PHOSPHOLIPID SCRAMBLASE-RELATED"/>
    <property type="match status" value="1"/>
</dbReference>
<dbReference type="EMBL" id="JARGEI010000002">
    <property type="protein sequence ID" value="KAJ8735190.1"/>
    <property type="molecule type" value="Genomic_DNA"/>
</dbReference>
<dbReference type="InterPro" id="IPR025659">
    <property type="entry name" value="Tubby-like_C"/>
</dbReference>
<proteinExistence type="inferred from homology"/>
<dbReference type="GO" id="GO:0017128">
    <property type="term" value="F:phospholipid scramblase activity"/>
    <property type="evidence" value="ECO:0007669"/>
    <property type="project" value="InterPro"/>
</dbReference>
<keyword evidence="2" id="KW-0449">Lipoprotein</keyword>
<evidence type="ECO:0000256" key="1">
    <source>
        <dbReference type="ARBA" id="ARBA00005350"/>
    </source>
</evidence>
<dbReference type="AlphaFoldDB" id="A0AAD8E023"/>
<dbReference type="Pfam" id="PF03803">
    <property type="entry name" value="Scramblase"/>
    <property type="match status" value="1"/>
</dbReference>
<keyword evidence="2" id="KW-0564">Palmitate</keyword>
<dbReference type="Gene3D" id="2.40.160.200">
    <property type="entry name" value="LURP1-related"/>
    <property type="match status" value="1"/>
</dbReference>